<keyword evidence="5" id="KW-0539">Nucleus</keyword>
<comment type="similarity">
    <text evidence="3">Belongs to the metallo-beta-lactamase superfamily. RNA-metabolizing metallo-beta-lactamase-like family. INTS9 subfamily.</text>
</comment>
<feature type="domain" description="Beta-Casp" evidence="6">
    <location>
        <begin position="299"/>
        <end position="427"/>
    </location>
</feature>
<dbReference type="EMBL" id="DS985260">
    <property type="protein sequence ID" value="EDV20372.1"/>
    <property type="molecule type" value="Genomic_DNA"/>
</dbReference>
<dbReference type="PhylomeDB" id="B3SA51"/>
<comment type="subcellular location">
    <subcellularLocation>
        <location evidence="2">Cytoplasm</location>
    </subcellularLocation>
    <subcellularLocation>
        <location evidence="1">Nucleus</location>
    </subcellularLocation>
</comment>
<dbReference type="GO" id="GO:0034472">
    <property type="term" value="P:snRNA 3'-end processing"/>
    <property type="evidence" value="ECO:0000318"/>
    <property type="project" value="GO_Central"/>
</dbReference>
<dbReference type="eggNOG" id="KOG1138">
    <property type="taxonomic scope" value="Eukaryota"/>
</dbReference>
<dbReference type="Pfam" id="PF10996">
    <property type="entry name" value="Beta-Casp"/>
    <property type="match status" value="1"/>
</dbReference>
<feature type="non-terminal residue" evidence="7">
    <location>
        <position position="1"/>
    </location>
</feature>
<dbReference type="OrthoDB" id="5600060at2759"/>
<dbReference type="RefSeq" id="XP_002117066.1">
    <property type="nucleotide sequence ID" value="XM_002117030.1"/>
</dbReference>
<keyword evidence="8" id="KW-1185">Reference proteome</keyword>
<dbReference type="PANTHER" id="PTHR46094:SF1">
    <property type="entry name" value="INTEGRATOR COMPLEX SUBUNIT 9"/>
    <property type="match status" value="1"/>
</dbReference>
<sequence length="552" mass="62485">YCLSGHASAPCSVVQHRQITVMLDCSLSMVPALHFLPVPVVTSERLSSCRNWNNQFMKSKVIKDINGIPFIDSMPEFRLPEMGFLDLLNLDAILISNFYCMLALPYITERCEFHGKIYATEPTLQMGKLLMEELVFYNERVSKSNSINEWKQPDIIRFLPSPLNQFGDIAAWKSIYTIKEVEACLSKVQAVRHLEKLDLFGAFNVTALSSGFCLGSSNWILESPYEKISYLSCSSIFSTHPMPLDQEALKKSDIVILTGLSQVPYANPDQLVTELCNNLAFTLKNGGNVLIPSYPTGIIYDLLECLCTFMDQSGLGNIPIYFISPVADSSLAFSNIYGEWLCNTKQDKVYLPEPPFIHADLVKTKRLQHFPNLQDGFGDVFSQPCVVFAGHPCLRIGDAVHFMEMWRNDEKSSVIFIEPDFPYEDALAPFQPLSMKAFYCPIDHRLNFNQVNKLLQDIKPQRLVLPESYVRPYDAFGRRIEHYVNASVPTHPYNKGDVLALPLKRQYEKVVISNELASQLHLSEVNNSTLIASVRGSLHVCDNKHTLEVNDR</sequence>
<dbReference type="CTD" id="6758365"/>
<proteinExistence type="inferred from homology"/>
<evidence type="ECO:0000256" key="1">
    <source>
        <dbReference type="ARBA" id="ARBA00004123"/>
    </source>
</evidence>
<dbReference type="InterPro" id="IPR001279">
    <property type="entry name" value="Metallo-B-lactamas"/>
</dbReference>
<dbReference type="FunCoup" id="B3SA51">
    <property type="interactions" value="1940"/>
</dbReference>
<keyword evidence="4" id="KW-0963">Cytoplasm</keyword>
<dbReference type="GO" id="GO:0032039">
    <property type="term" value="C:integrator complex"/>
    <property type="evidence" value="ECO:0000318"/>
    <property type="project" value="GO_Central"/>
</dbReference>
<evidence type="ECO:0000313" key="7">
    <source>
        <dbReference type="EMBL" id="EDV20372.1"/>
    </source>
</evidence>
<dbReference type="Gene3D" id="3.60.15.10">
    <property type="entry name" value="Ribonuclease Z/Hydroxyacylglutathione hydrolase-like"/>
    <property type="match status" value="1"/>
</dbReference>
<evidence type="ECO:0000259" key="6">
    <source>
        <dbReference type="SMART" id="SM01027"/>
    </source>
</evidence>
<dbReference type="SMART" id="SM01027">
    <property type="entry name" value="Beta-Casp"/>
    <property type="match status" value="1"/>
</dbReference>
<dbReference type="Proteomes" id="UP000009022">
    <property type="component" value="Unassembled WGS sequence"/>
</dbReference>
<evidence type="ECO:0000256" key="4">
    <source>
        <dbReference type="ARBA" id="ARBA00022490"/>
    </source>
</evidence>
<dbReference type="InterPro" id="IPR036866">
    <property type="entry name" value="RibonucZ/Hydroxyglut_hydro"/>
</dbReference>
<evidence type="ECO:0000256" key="3">
    <source>
        <dbReference type="ARBA" id="ARBA00006861"/>
    </source>
</evidence>
<dbReference type="STRING" id="10228.B3SA51"/>
<evidence type="ECO:0000256" key="2">
    <source>
        <dbReference type="ARBA" id="ARBA00004496"/>
    </source>
</evidence>
<dbReference type="PANTHER" id="PTHR46094">
    <property type="entry name" value="INTEGRATOR COMPLEX SUBUNIT 9"/>
    <property type="match status" value="1"/>
</dbReference>
<dbReference type="OMA" id="AMKAVHC"/>
<dbReference type="HOGENOM" id="CLU_023159_1_0_1"/>
<evidence type="ECO:0000313" key="8">
    <source>
        <dbReference type="Proteomes" id="UP000009022"/>
    </source>
</evidence>
<organism evidence="7 8">
    <name type="scientific">Trichoplax adhaerens</name>
    <name type="common">Trichoplax reptans</name>
    <dbReference type="NCBI Taxonomy" id="10228"/>
    <lineage>
        <taxon>Eukaryota</taxon>
        <taxon>Metazoa</taxon>
        <taxon>Placozoa</taxon>
        <taxon>Uniplacotomia</taxon>
        <taxon>Trichoplacea</taxon>
        <taxon>Trichoplacidae</taxon>
        <taxon>Trichoplax</taxon>
    </lineage>
</organism>
<reference evidence="7 8" key="1">
    <citation type="journal article" date="2008" name="Nature">
        <title>The Trichoplax genome and the nature of placozoans.</title>
        <authorList>
            <person name="Srivastava M."/>
            <person name="Begovic E."/>
            <person name="Chapman J."/>
            <person name="Putnam N.H."/>
            <person name="Hellsten U."/>
            <person name="Kawashima T."/>
            <person name="Kuo A."/>
            <person name="Mitros T."/>
            <person name="Salamov A."/>
            <person name="Carpenter M.L."/>
            <person name="Signorovitch A.Y."/>
            <person name="Moreno M.A."/>
            <person name="Kamm K."/>
            <person name="Grimwood J."/>
            <person name="Schmutz J."/>
            <person name="Shapiro H."/>
            <person name="Grigoriev I.V."/>
            <person name="Buss L.W."/>
            <person name="Schierwater B."/>
            <person name="Dellaporta S.L."/>
            <person name="Rokhsar D.S."/>
        </authorList>
    </citation>
    <scope>NUCLEOTIDE SEQUENCE [LARGE SCALE GENOMIC DNA]</scope>
    <source>
        <strain evidence="7 8">Grell-BS-1999</strain>
    </source>
</reference>
<gene>
    <name evidence="7" type="ORF">TRIADDRAFT_32062</name>
</gene>
<dbReference type="InterPro" id="IPR022712">
    <property type="entry name" value="Beta_Casp"/>
</dbReference>
<dbReference type="Pfam" id="PF16661">
    <property type="entry name" value="Lactamase_B_6"/>
    <property type="match status" value="1"/>
</dbReference>
<dbReference type="KEGG" id="tad:TRIADDRAFT_32062"/>
<dbReference type="GeneID" id="6758365"/>
<name>B3SA51_TRIAD</name>
<dbReference type="AlphaFoldDB" id="B3SA51"/>
<dbReference type="InterPro" id="IPR027074">
    <property type="entry name" value="Integrator_9su"/>
</dbReference>
<dbReference type="InParanoid" id="B3SA51"/>
<evidence type="ECO:0000256" key="5">
    <source>
        <dbReference type="ARBA" id="ARBA00023242"/>
    </source>
</evidence>
<accession>B3SA51</accession>
<protein>
    <recommendedName>
        <fullName evidence="6">Beta-Casp domain-containing protein</fullName>
    </recommendedName>
</protein>
<dbReference type="Gene3D" id="3.40.50.10890">
    <property type="match status" value="1"/>
</dbReference>
<dbReference type="SUPFAM" id="SSF56281">
    <property type="entry name" value="Metallo-hydrolase/oxidoreductase"/>
    <property type="match status" value="1"/>
</dbReference>
<dbReference type="GO" id="GO:0005737">
    <property type="term" value="C:cytoplasm"/>
    <property type="evidence" value="ECO:0007669"/>
    <property type="project" value="UniProtKB-SubCell"/>
</dbReference>